<sequence length="111" mass="11705">MTASIRRVGAPFYARPRLRTGPDPCPALRSAPARAGVLRVLRPCRVGPVAVVRVSASPGARVVGWCRGELGSGAGGAGPPGWGWVRVPSYLLIFIKALLSRAFSVFRMAPP</sequence>
<protein>
    <submittedName>
        <fullName evidence="1">Uncharacterized protein</fullName>
    </submittedName>
</protein>
<evidence type="ECO:0000313" key="2">
    <source>
        <dbReference type="Proteomes" id="UP000642673"/>
    </source>
</evidence>
<proteinExistence type="predicted"/>
<accession>A0ABQ3F1A2</accession>
<reference evidence="2" key="1">
    <citation type="journal article" date="2019" name="Int. J. Syst. Evol. Microbiol.">
        <title>The Global Catalogue of Microorganisms (GCM) 10K type strain sequencing project: providing services to taxonomists for standard genome sequencing and annotation.</title>
        <authorList>
            <consortium name="The Broad Institute Genomics Platform"/>
            <consortium name="The Broad Institute Genome Sequencing Center for Infectious Disease"/>
            <person name="Wu L."/>
            <person name="Ma J."/>
        </authorList>
    </citation>
    <scope>NUCLEOTIDE SEQUENCE [LARGE SCALE GENOMIC DNA]</scope>
    <source>
        <strain evidence="2">JCM 4738</strain>
    </source>
</reference>
<organism evidence="1 2">
    <name type="scientific">Streptomyces cirratus</name>
    <dbReference type="NCBI Taxonomy" id="68187"/>
    <lineage>
        <taxon>Bacteria</taxon>
        <taxon>Bacillati</taxon>
        <taxon>Actinomycetota</taxon>
        <taxon>Actinomycetes</taxon>
        <taxon>Kitasatosporales</taxon>
        <taxon>Streptomycetaceae</taxon>
        <taxon>Streptomyces</taxon>
    </lineage>
</organism>
<dbReference type="Proteomes" id="UP000642673">
    <property type="component" value="Unassembled WGS sequence"/>
</dbReference>
<evidence type="ECO:0000313" key="1">
    <source>
        <dbReference type="EMBL" id="GHB69591.1"/>
    </source>
</evidence>
<gene>
    <name evidence="1" type="ORF">GCM10010347_44790</name>
</gene>
<dbReference type="EMBL" id="BMVP01000009">
    <property type="protein sequence ID" value="GHB69591.1"/>
    <property type="molecule type" value="Genomic_DNA"/>
</dbReference>
<name>A0ABQ3F1A2_9ACTN</name>
<comment type="caution">
    <text evidence="1">The sequence shown here is derived from an EMBL/GenBank/DDBJ whole genome shotgun (WGS) entry which is preliminary data.</text>
</comment>
<keyword evidence="2" id="KW-1185">Reference proteome</keyword>